<evidence type="ECO:0000256" key="6">
    <source>
        <dbReference type="ARBA" id="ARBA00022801"/>
    </source>
</evidence>
<proteinExistence type="inferred from homology"/>
<keyword evidence="6" id="KW-0378">Hydrolase</keyword>
<dbReference type="InterPro" id="IPR003730">
    <property type="entry name" value="Cu_polyphenol_OxRdtase"/>
</dbReference>
<organism evidence="13 14">
    <name type="scientific">Kineococcus radiotolerans</name>
    <dbReference type="NCBI Taxonomy" id="131568"/>
    <lineage>
        <taxon>Bacteria</taxon>
        <taxon>Bacillati</taxon>
        <taxon>Actinomycetota</taxon>
        <taxon>Actinomycetes</taxon>
        <taxon>Kineosporiales</taxon>
        <taxon>Kineosporiaceae</taxon>
        <taxon>Kineococcus</taxon>
    </lineage>
</organism>
<dbReference type="GO" id="GO:0016787">
    <property type="term" value="F:hydrolase activity"/>
    <property type="evidence" value="ECO:0007669"/>
    <property type="project" value="UniProtKB-KW"/>
</dbReference>
<evidence type="ECO:0000256" key="9">
    <source>
        <dbReference type="ARBA" id="ARBA00047989"/>
    </source>
</evidence>
<evidence type="ECO:0000256" key="5">
    <source>
        <dbReference type="ARBA" id="ARBA00022723"/>
    </source>
</evidence>
<dbReference type="AlphaFoldDB" id="A0A7W4XWW4"/>
<dbReference type="Proteomes" id="UP000533269">
    <property type="component" value="Unassembled WGS sequence"/>
</dbReference>
<evidence type="ECO:0000313" key="14">
    <source>
        <dbReference type="Proteomes" id="UP000533269"/>
    </source>
</evidence>
<protein>
    <recommendedName>
        <fullName evidence="12">Purine nucleoside phosphorylase</fullName>
    </recommendedName>
</protein>
<keyword evidence="7" id="KW-0862">Zinc</keyword>
<evidence type="ECO:0000256" key="10">
    <source>
        <dbReference type="ARBA" id="ARBA00048968"/>
    </source>
</evidence>
<evidence type="ECO:0000313" key="13">
    <source>
        <dbReference type="EMBL" id="MBB2901501.1"/>
    </source>
</evidence>
<sequence length="243" mass="24552">MSVPDERVPLLDAGLPAGVRGGFTTRAGGRGPAPYDGLNLGDHVGDDPARVAAHREALRAAVGAEHLVVGEQVHGADVVEVHGPPAVAPRADALITAVPGLALTVVVADCVPVLLADPRAGLVAVAHAGRSGLVAGVVPAVVAALRARGAQDLVAVLGPSVCGGCYEVPQAMSDEVAARVPAARARTRRGTPAVDVAAGVLAQLERLAVPASRVERCTVEDDDLFSYRREGRTGRSGGVVVLA</sequence>
<comment type="catalytic activity">
    <reaction evidence="10">
        <text>adenosine + phosphate = alpha-D-ribose 1-phosphate + adenine</text>
        <dbReference type="Rhea" id="RHEA:27642"/>
        <dbReference type="ChEBI" id="CHEBI:16335"/>
        <dbReference type="ChEBI" id="CHEBI:16708"/>
        <dbReference type="ChEBI" id="CHEBI:43474"/>
        <dbReference type="ChEBI" id="CHEBI:57720"/>
        <dbReference type="EC" id="2.4.2.1"/>
    </reaction>
    <physiologicalReaction direction="left-to-right" evidence="10">
        <dbReference type="Rhea" id="RHEA:27643"/>
    </physiologicalReaction>
</comment>
<reference evidence="13 14" key="1">
    <citation type="submission" date="2020-08" db="EMBL/GenBank/DDBJ databases">
        <title>The Agave Microbiome: Exploring the role of microbial communities in plant adaptations to desert environments.</title>
        <authorList>
            <person name="Partida-Martinez L.P."/>
        </authorList>
    </citation>
    <scope>NUCLEOTIDE SEQUENCE [LARGE SCALE GENOMIC DNA]</scope>
    <source>
        <strain evidence="13 14">AS2.23</strain>
    </source>
</reference>
<dbReference type="GO" id="GO:0017061">
    <property type="term" value="F:S-methyl-5-thioadenosine phosphorylase activity"/>
    <property type="evidence" value="ECO:0007669"/>
    <property type="project" value="UniProtKB-EC"/>
</dbReference>
<comment type="catalytic activity">
    <reaction evidence="11">
        <text>S-methyl-5'-thioadenosine + phosphate = 5-(methylsulfanyl)-alpha-D-ribose 1-phosphate + adenine</text>
        <dbReference type="Rhea" id="RHEA:11852"/>
        <dbReference type="ChEBI" id="CHEBI:16708"/>
        <dbReference type="ChEBI" id="CHEBI:17509"/>
        <dbReference type="ChEBI" id="CHEBI:43474"/>
        <dbReference type="ChEBI" id="CHEBI:58533"/>
        <dbReference type="EC" id="2.4.2.28"/>
    </reaction>
    <physiologicalReaction direction="left-to-right" evidence="11">
        <dbReference type="Rhea" id="RHEA:11853"/>
    </physiologicalReaction>
</comment>
<dbReference type="EMBL" id="JACHVY010000002">
    <property type="protein sequence ID" value="MBB2901501.1"/>
    <property type="molecule type" value="Genomic_DNA"/>
</dbReference>
<comment type="catalytic activity">
    <reaction evidence="9">
        <text>adenosine + H2O + H(+) = inosine + NH4(+)</text>
        <dbReference type="Rhea" id="RHEA:24408"/>
        <dbReference type="ChEBI" id="CHEBI:15377"/>
        <dbReference type="ChEBI" id="CHEBI:15378"/>
        <dbReference type="ChEBI" id="CHEBI:16335"/>
        <dbReference type="ChEBI" id="CHEBI:17596"/>
        <dbReference type="ChEBI" id="CHEBI:28938"/>
        <dbReference type="EC" id="3.5.4.4"/>
    </reaction>
    <physiologicalReaction direction="left-to-right" evidence="9">
        <dbReference type="Rhea" id="RHEA:24409"/>
    </physiologicalReaction>
</comment>
<evidence type="ECO:0000256" key="3">
    <source>
        <dbReference type="ARBA" id="ARBA00007353"/>
    </source>
</evidence>
<dbReference type="PANTHER" id="PTHR30616">
    <property type="entry name" value="UNCHARACTERIZED PROTEIN YFIH"/>
    <property type="match status" value="1"/>
</dbReference>
<evidence type="ECO:0000256" key="4">
    <source>
        <dbReference type="ARBA" id="ARBA00022679"/>
    </source>
</evidence>
<dbReference type="NCBIfam" id="TIGR00726">
    <property type="entry name" value="peptidoglycan editing factor PgeF"/>
    <property type="match status" value="1"/>
</dbReference>
<dbReference type="Pfam" id="PF02578">
    <property type="entry name" value="Cu-oxidase_4"/>
    <property type="match status" value="1"/>
</dbReference>
<evidence type="ECO:0000256" key="12">
    <source>
        <dbReference type="RuleBase" id="RU361274"/>
    </source>
</evidence>
<evidence type="ECO:0000256" key="1">
    <source>
        <dbReference type="ARBA" id="ARBA00000553"/>
    </source>
</evidence>
<evidence type="ECO:0000256" key="11">
    <source>
        <dbReference type="ARBA" id="ARBA00049893"/>
    </source>
</evidence>
<evidence type="ECO:0000256" key="8">
    <source>
        <dbReference type="ARBA" id="ARBA00023008"/>
    </source>
</evidence>
<evidence type="ECO:0000256" key="2">
    <source>
        <dbReference type="ARBA" id="ARBA00003215"/>
    </source>
</evidence>
<evidence type="ECO:0000256" key="7">
    <source>
        <dbReference type="ARBA" id="ARBA00022833"/>
    </source>
</evidence>
<keyword evidence="5" id="KW-0479">Metal-binding</keyword>
<name>A0A7W4XWW4_KINRA</name>
<dbReference type="GO" id="GO:0005507">
    <property type="term" value="F:copper ion binding"/>
    <property type="evidence" value="ECO:0007669"/>
    <property type="project" value="TreeGrafter"/>
</dbReference>
<comment type="function">
    <text evidence="2">Purine nucleoside enzyme that catalyzes the phosphorolysis of adenosine and inosine nucleosides, yielding D-ribose 1-phosphate and the respective free bases, adenine and hypoxanthine. Also catalyzes the phosphorolysis of S-methyl-5'-thioadenosine into adenine and S-methyl-5-thio-alpha-D-ribose 1-phosphate. Also has adenosine deaminase activity.</text>
</comment>
<dbReference type="InterPro" id="IPR038371">
    <property type="entry name" value="Cu_polyphenol_OxRdtase_sf"/>
</dbReference>
<keyword evidence="8" id="KW-0186">Copper</keyword>
<keyword evidence="4" id="KW-0808">Transferase</keyword>
<comment type="catalytic activity">
    <reaction evidence="1">
        <text>inosine + phosphate = alpha-D-ribose 1-phosphate + hypoxanthine</text>
        <dbReference type="Rhea" id="RHEA:27646"/>
        <dbReference type="ChEBI" id="CHEBI:17368"/>
        <dbReference type="ChEBI" id="CHEBI:17596"/>
        <dbReference type="ChEBI" id="CHEBI:43474"/>
        <dbReference type="ChEBI" id="CHEBI:57720"/>
        <dbReference type="EC" id="2.4.2.1"/>
    </reaction>
    <physiologicalReaction direction="left-to-right" evidence="1">
        <dbReference type="Rhea" id="RHEA:27647"/>
    </physiologicalReaction>
</comment>
<comment type="caution">
    <text evidence="13">The sequence shown here is derived from an EMBL/GenBank/DDBJ whole genome shotgun (WGS) entry which is preliminary data.</text>
</comment>
<dbReference type="SUPFAM" id="SSF64438">
    <property type="entry name" value="CNF1/YfiH-like putative cysteine hydrolases"/>
    <property type="match status" value="1"/>
</dbReference>
<gene>
    <name evidence="13" type="ORF">FHR75_002316</name>
</gene>
<dbReference type="InterPro" id="IPR011324">
    <property type="entry name" value="Cytotoxic_necrot_fac-like_cat"/>
</dbReference>
<dbReference type="CDD" id="cd16833">
    <property type="entry name" value="YfiH"/>
    <property type="match status" value="1"/>
</dbReference>
<accession>A0A7W4XWW4</accession>
<dbReference type="PANTHER" id="PTHR30616:SF2">
    <property type="entry name" value="PURINE NUCLEOSIDE PHOSPHORYLASE LACC1"/>
    <property type="match status" value="1"/>
</dbReference>
<dbReference type="Gene3D" id="3.60.140.10">
    <property type="entry name" value="CNF1/YfiH-like putative cysteine hydrolases"/>
    <property type="match status" value="1"/>
</dbReference>
<reference evidence="13 14" key="2">
    <citation type="submission" date="2020-08" db="EMBL/GenBank/DDBJ databases">
        <authorList>
            <person name="Partida-Martinez L."/>
            <person name="Huntemann M."/>
            <person name="Clum A."/>
            <person name="Wang J."/>
            <person name="Palaniappan K."/>
            <person name="Ritter S."/>
            <person name="Chen I.-M."/>
            <person name="Stamatis D."/>
            <person name="Reddy T."/>
            <person name="O'Malley R."/>
            <person name="Daum C."/>
            <person name="Shapiro N."/>
            <person name="Ivanova N."/>
            <person name="Kyrpides N."/>
            <person name="Woyke T."/>
        </authorList>
    </citation>
    <scope>NUCLEOTIDE SEQUENCE [LARGE SCALE GENOMIC DNA]</scope>
    <source>
        <strain evidence="13 14">AS2.23</strain>
    </source>
</reference>
<comment type="similarity">
    <text evidence="3 12">Belongs to the purine nucleoside phosphorylase YfiH/LACC1 family.</text>
</comment>